<evidence type="ECO:0000256" key="2">
    <source>
        <dbReference type="ARBA" id="ARBA00022801"/>
    </source>
</evidence>
<sequence length="153" mass="17816">MNLPLGFHHSLLVRFHEVDSMQVVHHSQYLVWLESTRWAFARDVLGIGPTDFDKLGFHLPVVRAQLDYVDSANLESEIVVVMHYLLQDKTLVSFKYRAYDQKTGKLVLRARTDHALVSNTTKKLLVQWPNRWQEVLGQALEEHPEYFMQDGAK</sequence>
<comment type="caution">
    <text evidence="3">The sequence shown here is derived from an EMBL/GenBank/DDBJ whole genome shotgun (WGS) entry which is preliminary data.</text>
</comment>
<evidence type="ECO:0000313" key="3">
    <source>
        <dbReference type="EMBL" id="PWK08995.1"/>
    </source>
</evidence>
<proteinExistence type="inferred from homology"/>
<gene>
    <name evidence="3" type="ORF">C7459_11461</name>
</gene>
<dbReference type="InterPro" id="IPR006684">
    <property type="entry name" value="YbgC/YbaW"/>
</dbReference>
<dbReference type="InterPro" id="IPR029069">
    <property type="entry name" value="HotDog_dom_sf"/>
</dbReference>
<dbReference type="Gene3D" id="3.10.129.10">
    <property type="entry name" value="Hotdog Thioesterase"/>
    <property type="match status" value="1"/>
</dbReference>
<dbReference type="AlphaFoldDB" id="A0A316D7T4"/>
<keyword evidence="4" id="KW-1185">Reference proteome</keyword>
<evidence type="ECO:0000256" key="1">
    <source>
        <dbReference type="ARBA" id="ARBA00005953"/>
    </source>
</evidence>
<dbReference type="PANTHER" id="PTHR31793">
    <property type="entry name" value="4-HYDROXYBENZOYL-COA THIOESTERASE FAMILY MEMBER"/>
    <property type="match status" value="1"/>
</dbReference>
<protein>
    <submittedName>
        <fullName evidence="3">Acyl-CoA thioester hydrolase</fullName>
    </submittedName>
</protein>
<name>A0A316D7T4_9BACL</name>
<accession>A0A316D7T4</accession>
<dbReference type="PIRSF" id="PIRSF003230">
    <property type="entry name" value="YbgC"/>
    <property type="match status" value="1"/>
</dbReference>
<keyword evidence="2 3" id="KW-0378">Hydrolase</keyword>
<evidence type="ECO:0000313" key="4">
    <source>
        <dbReference type="Proteomes" id="UP000245634"/>
    </source>
</evidence>
<reference evidence="3 4" key="1">
    <citation type="submission" date="2018-05" db="EMBL/GenBank/DDBJ databases">
        <title>Genomic Encyclopedia of Type Strains, Phase IV (KMG-IV): sequencing the most valuable type-strain genomes for metagenomic binning, comparative biology and taxonomic classification.</title>
        <authorList>
            <person name="Goeker M."/>
        </authorList>
    </citation>
    <scope>NUCLEOTIDE SEQUENCE [LARGE SCALE GENOMIC DNA]</scope>
    <source>
        <strain evidence="3 4">DSM 18773</strain>
    </source>
</reference>
<dbReference type="GO" id="GO:0047617">
    <property type="term" value="F:fatty acyl-CoA hydrolase activity"/>
    <property type="evidence" value="ECO:0007669"/>
    <property type="project" value="TreeGrafter"/>
</dbReference>
<dbReference type="Proteomes" id="UP000245634">
    <property type="component" value="Unassembled WGS sequence"/>
</dbReference>
<dbReference type="PANTHER" id="PTHR31793:SF27">
    <property type="entry name" value="NOVEL THIOESTERASE SUPERFAMILY DOMAIN AND SAPOSIN A-TYPE DOMAIN CONTAINING PROTEIN (0610012H03RIK)"/>
    <property type="match status" value="1"/>
</dbReference>
<dbReference type="EMBL" id="QGGL01000014">
    <property type="protein sequence ID" value="PWK08995.1"/>
    <property type="molecule type" value="Genomic_DNA"/>
</dbReference>
<dbReference type="Pfam" id="PF13279">
    <property type="entry name" value="4HBT_2"/>
    <property type="match status" value="1"/>
</dbReference>
<dbReference type="CDD" id="cd00586">
    <property type="entry name" value="4HBT"/>
    <property type="match status" value="1"/>
</dbReference>
<organism evidence="3 4">
    <name type="scientific">Tumebacillus permanentifrigoris</name>
    <dbReference type="NCBI Taxonomy" id="378543"/>
    <lineage>
        <taxon>Bacteria</taxon>
        <taxon>Bacillati</taxon>
        <taxon>Bacillota</taxon>
        <taxon>Bacilli</taxon>
        <taxon>Bacillales</taxon>
        <taxon>Alicyclobacillaceae</taxon>
        <taxon>Tumebacillus</taxon>
    </lineage>
</organism>
<dbReference type="SUPFAM" id="SSF54637">
    <property type="entry name" value="Thioesterase/thiol ester dehydrase-isomerase"/>
    <property type="match status" value="1"/>
</dbReference>
<comment type="similarity">
    <text evidence="1">Belongs to the 4-hydroxybenzoyl-CoA thioesterase family.</text>
</comment>
<dbReference type="InterPro" id="IPR050563">
    <property type="entry name" value="4-hydroxybenzoyl-CoA_TE"/>
</dbReference>